<comment type="caution">
    <text evidence="2">The sequence shown here is derived from an EMBL/GenBank/DDBJ whole genome shotgun (WGS) entry which is preliminary data.</text>
</comment>
<dbReference type="PANTHER" id="PTHR41521">
    <property type="match status" value="1"/>
</dbReference>
<dbReference type="InterPro" id="IPR011008">
    <property type="entry name" value="Dimeric_a/b-barrel"/>
</dbReference>
<keyword evidence="3" id="KW-1185">Reference proteome</keyword>
<gene>
    <name evidence="2" type="ORF">GRI89_09450</name>
</gene>
<feature type="domain" description="DUF1330" evidence="1">
    <location>
        <begin position="3"/>
        <end position="92"/>
    </location>
</feature>
<sequence length="99" mass="10659">MAGYVIAQYRVTNPEGMQEYAGKVLPTLQAHGAEVVVVDHGATVLEGDTPPTTIVLKFPSVEAASAWYNSPEYSAIKHLRIDNSDMARMVVAKGFSPPV</sequence>
<proteinExistence type="predicted"/>
<protein>
    <submittedName>
        <fullName evidence="2">DUF1330 domain-containing protein</fullName>
    </submittedName>
</protein>
<accession>A0A6I4SV76</accession>
<dbReference type="Pfam" id="PF07045">
    <property type="entry name" value="DUF1330"/>
    <property type="match status" value="1"/>
</dbReference>
<evidence type="ECO:0000313" key="3">
    <source>
        <dbReference type="Proteomes" id="UP000433652"/>
    </source>
</evidence>
<dbReference type="OrthoDB" id="9806380at2"/>
<dbReference type="SUPFAM" id="SSF54909">
    <property type="entry name" value="Dimeric alpha+beta barrel"/>
    <property type="match status" value="1"/>
</dbReference>
<evidence type="ECO:0000313" key="2">
    <source>
        <dbReference type="EMBL" id="MXO59763.1"/>
    </source>
</evidence>
<dbReference type="AlphaFoldDB" id="A0A6I4SV76"/>
<dbReference type="Proteomes" id="UP000433652">
    <property type="component" value="Unassembled WGS sequence"/>
</dbReference>
<reference evidence="2 3" key="1">
    <citation type="submission" date="2019-12" db="EMBL/GenBank/DDBJ databases">
        <title>Genomic-based taxomic classification of the family Erythrobacteraceae.</title>
        <authorList>
            <person name="Xu L."/>
        </authorList>
    </citation>
    <scope>NUCLEOTIDE SEQUENCE [LARGE SCALE GENOMIC DNA]</scope>
    <source>
        <strain evidence="2 3">MCCC 1K01500</strain>
    </source>
</reference>
<dbReference type="PANTHER" id="PTHR41521:SF4">
    <property type="entry name" value="BLR0684 PROTEIN"/>
    <property type="match status" value="1"/>
</dbReference>
<dbReference type="Gene3D" id="3.30.70.100">
    <property type="match status" value="1"/>
</dbReference>
<dbReference type="RefSeq" id="WP_159794507.1">
    <property type="nucleotide sequence ID" value="NZ_WTYM01000038.1"/>
</dbReference>
<organism evidence="2 3">
    <name type="scientific">Croceibacterium salegens</name>
    <dbReference type="NCBI Taxonomy" id="1737568"/>
    <lineage>
        <taxon>Bacteria</taxon>
        <taxon>Pseudomonadati</taxon>
        <taxon>Pseudomonadota</taxon>
        <taxon>Alphaproteobacteria</taxon>
        <taxon>Sphingomonadales</taxon>
        <taxon>Erythrobacteraceae</taxon>
        <taxon>Croceibacterium</taxon>
    </lineage>
</organism>
<dbReference type="EMBL" id="WTYM01000038">
    <property type="protein sequence ID" value="MXO59763.1"/>
    <property type="molecule type" value="Genomic_DNA"/>
</dbReference>
<evidence type="ECO:0000259" key="1">
    <source>
        <dbReference type="Pfam" id="PF07045"/>
    </source>
</evidence>
<dbReference type="InterPro" id="IPR010753">
    <property type="entry name" value="DUF1330"/>
</dbReference>
<name>A0A6I4SV76_9SPHN</name>